<dbReference type="OrthoDB" id="9803322at2"/>
<dbReference type="PANTHER" id="PTHR42946">
    <property type="entry name" value="PHOSPHOHEXOSE MUTASE"/>
    <property type="match status" value="1"/>
</dbReference>
<dbReference type="eggNOG" id="COG1109">
    <property type="taxonomic scope" value="Bacteria"/>
</dbReference>
<dbReference type="GO" id="GO:0005975">
    <property type="term" value="P:carbohydrate metabolic process"/>
    <property type="evidence" value="ECO:0007669"/>
    <property type="project" value="InterPro"/>
</dbReference>
<dbReference type="GO" id="GO:0004615">
    <property type="term" value="F:phosphomannomutase activity"/>
    <property type="evidence" value="ECO:0007669"/>
    <property type="project" value="TreeGrafter"/>
</dbReference>
<dbReference type="GO" id="GO:0008966">
    <property type="term" value="F:phosphoglucosamine mutase activity"/>
    <property type="evidence" value="ECO:0007669"/>
    <property type="project" value="TreeGrafter"/>
</dbReference>
<dbReference type="HOGENOM" id="CLU_016950_7_0_11"/>
<keyword evidence="3" id="KW-0597">Phosphoprotein</keyword>
<dbReference type="Pfam" id="PF02879">
    <property type="entry name" value="PGM_PMM_II"/>
    <property type="match status" value="1"/>
</dbReference>
<gene>
    <name evidence="11" type="ordered locus">Afer_0431</name>
</gene>
<evidence type="ECO:0000259" key="9">
    <source>
        <dbReference type="Pfam" id="PF02879"/>
    </source>
</evidence>
<evidence type="ECO:0000259" key="8">
    <source>
        <dbReference type="Pfam" id="PF02878"/>
    </source>
</evidence>
<dbReference type="Gene3D" id="3.30.310.50">
    <property type="entry name" value="Alpha-D-phosphohexomutase, C-terminal domain"/>
    <property type="match status" value="1"/>
</dbReference>
<feature type="domain" description="Alpha-D-phosphohexomutase alpha/beta/alpha" evidence="10">
    <location>
        <begin position="249"/>
        <end position="358"/>
    </location>
</feature>
<dbReference type="SUPFAM" id="SSF55957">
    <property type="entry name" value="Phosphoglucomutase, C-terminal domain"/>
    <property type="match status" value="1"/>
</dbReference>
<keyword evidence="4" id="KW-0479">Metal-binding</keyword>
<protein>
    <submittedName>
        <fullName evidence="11">Phosphoglucomutase/phosphomannomutase alpha/beta/alpha domain I</fullName>
    </submittedName>
</protein>
<evidence type="ECO:0000256" key="2">
    <source>
        <dbReference type="ARBA" id="ARBA00010231"/>
    </source>
</evidence>
<feature type="domain" description="Alpha-D-phosphohexomutase C-terminal" evidence="7">
    <location>
        <begin position="376"/>
        <end position="430"/>
    </location>
</feature>
<dbReference type="InterPro" id="IPR036900">
    <property type="entry name" value="A-D-PHexomutase_C_sf"/>
</dbReference>
<dbReference type="EMBL" id="CP001631">
    <property type="protein sequence ID" value="ACU53399.1"/>
    <property type="molecule type" value="Genomic_DNA"/>
</dbReference>
<sequence>MLTFGTDGIRGRANQELTMEVGLWIGVAIAEVLGGTTVAIGRDTRASGRWLSEAVGLGLAASGVDVVDVGVAPTGALSFVARTEQLPTVVVSASHNPFYDNGIKVFAPTGAKIEPAVERAIEERLATHLGGDRPTFGPLGRYRSSSFLDAYVAWLAGAVSIEGAPRVCIDAANGAAAVVASRVLEAAGARVIGAIGVEPDGENINAGLGALHPERLGHLVLATGADLGLAFDGDADRLIAVAPSGAVVDGDDVLVIVAEALAADGRLAGPGVVATVMSHLGLERTLGPQGIAVERTGVGDREVAGGLVETGYGLGGEQSGHIIFPALAPTGDGLLTALMLLQALGRLGVHADEALAARVRYPQIHRKVQARHGRAVLDSELVVEALRKAEERLGEEGRFVVRPSGTEPIVRIMVEATTEPVAIEVAESIEAAVRLATSTLGD</sequence>
<evidence type="ECO:0000313" key="12">
    <source>
        <dbReference type="Proteomes" id="UP000000771"/>
    </source>
</evidence>
<dbReference type="GO" id="GO:0006048">
    <property type="term" value="P:UDP-N-acetylglucosamine biosynthetic process"/>
    <property type="evidence" value="ECO:0007669"/>
    <property type="project" value="TreeGrafter"/>
</dbReference>
<dbReference type="FunFam" id="3.40.120.10:FF:000002">
    <property type="entry name" value="Phosphoglucosamine mutase"/>
    <property type="match status" value="1"/>
</dbReference>
<dbReference type="InterPro" id="IPR005843">
    <property type="entry name" value="A-D-PHexomutase_C"/>
</dbReference>
<evidence type="ECO:0000313" key="11">
    <source>
        <dbReference type="EMBL" id="ACU53399.1"/>
    </source>
</evidence>
<dbReference type="AlphaFoldDB" id="C7M305"/>
<dbReference type="InterPro" id="IPR016055">
    <property type="entry name" value="A-D-PHexomutase_a/b/a-I/II/III"/>
</dbReference>
<dbReference type="PANTHER" id="PTHR42946:SF1">
    <property type="entry name" value="PHOSPHOGLUCOMUTASE (ALPHA-D-GLUCOSE-1,6-BISPHOSPHATE-DEPENDENT)"/>
    <property type="match status" value="1"/>
</dbReference>
<dbReference type="Pfam" id="PF00408">
    <property type="entry name" value="PGM_PMM_IV"/>
    <property type="match status" value="1"/>
</dbReference>
<evidence type="ECO:0000256" key="5">
    <source>
        <dbReference type="ARBA" id="ARBA00022842"/>
    </source>
</evidence>
<dbReference type="InterPro" id="IPR005844">
    <property type="entry name" value="A-D-PHexomutase_a/b/a-I"/>
</dbReference>
<dbReference type="InterPro" id="IPR005846">
    <property type="entry name" value="A-D-PHexomutase_a/b/a-III"/>
</dbReference>
<dbReference type="Pfam" id="PF02880">
    <property type="entry name" value="PGM_PMM_III"/>
    <property type="match status" value="1"/>
</dbReference>
<keyword evidence="12" id="KW-1185">Reference proteome</keyword>
<dbReference type="PRINTS" id="PR00509">
    <property type="entry name" value="PGMPMM"/>
</dbReference>
<evidence type="ECO:0000256" key="4">
    <source>
        <dbReference type="ARBA" id="ARBA00022723"/>
    </source>
</evidence>
<comment type="cofactor">
    <cofactor evidence="1">
        <name>Mg(2+)</name>
        <dbReference type="ChEBI" id="CHEBI:18420"/>
    </cofactor>
</comment>
<evidence type="ECO:0000256" key="6">
    <source>
        <dbReference type="ARBA" id="ARBA00023235"/>
    </source>
</evidence>
<dbReference type="GO" id="GO:0046872">
    <property type="term" value="F:metal ion binding"/>
    <property type="evidence" value="ECO:0007669"/>
    <property type="project" value="UniProtKB-KW"/>
</dbReference>
<feature type="domain" description="Alpha-D-phosphohexomutase alpha/beta/alpha" evidence="9">
    <location>
        <begin position="150"/>
        <end position="245"/>
    </location>
</feature>
<dbReference type="Pfam" id="PF02878">
    <property type="entry name" value="PGM_PMM_I"/>
    <property type="match status" value="1"/>
</dbReference>
<accession>C7M305</accession>
<dbReference type="Proteomes" id="UP000000771">
    <property type="component" value="Chromosome"/>
</dbReference>
<feature type="domain" description="Alpha-D-phosphohexomutase alpha/beta/alpha" evidence="8">
    <location>
        <begin position="2"/>
        <end position="127"/>
    </location>
</feature>
<evidence type="ECO:0000259" key="10">
    <source>
        <dbReference type="Pfam" id="PF02880"/>
    </source>
</evidence>
<dbReference type="STRING" id="525909.Afer_0431"/>
<comment type="similarity">
    <text evidence="2">Belongs to the phosphohexose mutase family.</text>
</comment>
<name>C7M305_ACIFD</name>
<dbReference type="SUPFAM" id="SSF53738">
    <property type="entry name" value="Phosphoglucomutase, first 3 domains"/>
    <property type="match status" value="3"/>
</dbReference>
<dbReference type="InterPro" id="IPR050060">
    <property type="entry name" value="Phosphoglucosamine_mutase"/>
</dbReference>
<organism evidence="11 12">
    <name type="scientific">Acidimicrobium ferrooxidans (strain DSM 10331 / JCM 15462 / NBRC 103882 / ICP)</name>
    <dbReference type="NCBI Taxonomy" id="525909"/>
    <lineage>
        <taxon>Bacteria</taxon>
        <taxon>Bacillati</taxon>
        <taxon>Actinomycetota</taxon>
        <taxon>Acidimicrobiia</taxon>
        <taxon>Acidimicrobiales</taxon>
        <taxon>Acidimicrobiaceae</taxon>
        <taxon>Acidimicrobium</taxon>
    </lineage>
</organism>
<evidence type="ECO:0000256" key="3">
    <source>
        <dbReference type="ARBA" id="ARBA00022553"/>
    </source>
</evidence>
<dbReference type="InterPro" id="IPR005841">
    <property type="entry name" value="Alpha-D-phosphohexomutase_SF"/>
</dbReference>
<dbReference type="Gene3D" id="3.40.120.10">
    <property type="entry name" value="Alpha-D-Glucose-1,6-Bisphosphate, subunit A, domain 3"/>
    <property type="match status" value="3"/>
</dbReference>
<dbReference type="KEGG" id="afo:Afer_0431"/>
<dbReference type="GO" id="GO:0005829">
    <property type="term" value="C:cytosol"/>
    <property type="evidence" value="ECO:0007669"/>
    <property type="project" value="TreeGrafter"/>
</dbReference>
<keyword evidence="5" id="KW-0460">Magnesium</keyword>
<dbReference type="InterPro" id="IPR005845">
    <property type="entry name" value="A-D-PHexomutase_a/b/a-II"/>
</dbReference>
<reference evidence="11 12" key="1">
    <citation type="journal article" date="2009" name="Stand. Genomic Sci.">
        <title>Complete genome sequence of Acidimicrobium ferrooxidans type strain (ICP).</title>
        <authorList>
            <person name="Clum A."/>
            <person name="Nolan M."/>
            <person name="Lang E."/>
            <person name="Glavina Del Rio T."/>
            <person name="Tice H."/>
            <person name="Copeland A."/>
            <person name="Cheng J.F."/>
            <person name="Lucas S."/>
            <person name="Chen F."/>
            <person name="Bruce D."/>
            <person name="Goodwin L."/>
            <person name="Pitluck S."/>
            <person name="Ivanova N."/>
            <person name="Mavrommatis K."/>
            <person name="Mikhailova N."/>
            <person name="Pati A."/>
            <person name="Chen A."/>
            <person name="Palaniappan K."/>
            <person name="Goker M."/>
            <person name="Spring S."/>
            <person name="Land M."/>
            <person name="Hauser L."/>
            <person name="Chang Y.J."/>
            <person name="Jeffries C.C."/>
            <person name="Chain P."/>
            <person name="Bristow J."/>
            <person name="Eisen J.A."/>
            <person name="Markowitz V."/>
            <person name="Hugenholtz P."/>
            <person name="Kyrpides N.C."/>
            <person name="Klenk H.P."/>
            <person name="Lapidus A."/>
        </authorList>
    </citation>
    <scope>NUCLEOTIDE SEQUENCE [LARGE SCALE GENOMIC DNA]</scope>
    <source>
        <strain evidence="12">DSM 10331 / JCM 15462 / NBRC 103882 / ICP</strain>
    </source>
</reference>
<dbReference type="RefSeq" id="WP_015797900.1">
    <property type="nucleotide sequence ID" value="NC_013124.1"/>
</dbReference>
<dbReference type="GO" id="GO:0009252">
    <property type="term" value="P:peptidoglycan biosynthetic process"/>
    <property type="evidence" value="ECO:0007669"/>
    <property type="project" value="TreeGrafter"/>
</dbReference>
<evidence type="ECO:0000256" key="1">
    <source>
        <dbReference type="ARBA" id="ARBA00001946"/>
    </source>
</evidence>
<keyword evidence="6" id="KW-0413">Isomerase</keyword>
<proteinExistence type="inferred from homology"/>
<evidence type="ECO:0000259" key="7">
    <source>
        <dbReference type="Pfam" id="PF00408"/>
    </source>
</evidence>